<organism evidence="2 3">
    <name type="scientific">Bacteroides fragilis str. S36L11</name>
    <dbReference type="NCBI Taxonomy" id="1339327"/>
    <lineage>
        <taxon>Bacteria</taxon>
        <taxon>Pseudomonadati</taxon>
        <taxon>Bacteroidota</taxon>
        <taxon>Bacteroidia</taxon>
        <taxon>Bacteroidales</taxon>
        <taxon>Bacteroidaceae</taxon>
        <taxon>Bacteroides</taxon>
    </lineage>
</organism>
<feature type="compositionally biased region" description="Gly residues" evidence="1">
    <location>
        <begin position="64"/>
        <end position="78"/>
    </location>
</feature>
<comment type="caution">
    <text evidence="2">The sequence shown here is derived from an EMBL/GenBank/DDBJ whole genome shotgun (WGS) entry which is preliminary data.</text>
</comment>
<reference evidence="2 3" key="1">
    <citation type="submission" date="2014-02" db="EMBL/GenBank/DDBJ databases">
        <authorList>
            <person name="Sears C."/>
            <person name="Carroll K."/>
            <person name="Sack B.R."/>
            <person name="Qadri F."/>
            <person name="Myers L.L."/>
            <person name="Chung G.-T."/>
            <person name="Escheverria P."/>
            <person name="Fraser C.M."/>
            <person name="Sadzewicz L."/>
            <person name="Shefchek K.A."/>
            <person name="Tallon L."/>
            <person name="Das S.P."/>
            <person name="Daugherty S."/>
            <person name="Mongodin E.F."/>
        </authorList>
    </citation>
    <scope>NUCLEOTIDE SEQUENCE [LARGE SCALE GENOMIC DNA]</scope>
    <source>
        <strain evidence="2 3">S36L11</strain>
    </source>
</reference>
<evidence type="ECO:0000256" key="1">
    <source>
        <dbReference type="SAM" id="MobiDB-lite"/>
    </source>
</evidence>
<sequence>MMMIEISESKVEKMSDYAEKMLRYGGKLMQCIEELSEGEGMGERWDEDRRYDDDRYFDEETMGERGGYGRGGNSNRGGMGERRGVRGTGRYSRYR</sequence>
<dbReference type="PATRIC" id="fig|1339327.3.peg.595"/>
<accession>A0A015XGL7</accession>
<proteinExistence type="predicted"/>
<feature type="region of interest" description="Disordered" evidence="1">
    <location>
        <begin position="57"/>
        <end position="95"/>
    </location>
</feature>
<gene>
    <name evidence="2" type="ORF">M136_5380</name>
</gene>
<evidence type="ECO:0000313" key="2">
    <source>
        <dbReference type="EMBL" id="EXZ30818.1"/>
    </source>
</evidence>
<name>A0A015XGL7_BACFG</name>
<evidence type="ECO:0000313" key="3">
    <source>
        <dbReference type="Proteomes" id="UP000022082"/>
    </source>
</evidence>
<protein>
    <submittedName>
        <fullName evidence="2">Uncharacterized protein</fullName>
    </submittedName>
</protein>
<dbReference type="AlphaFoldDB" id="A0A015XGL7"/>
<dbReference type="Proteomes" id="UP000022082">
    <property type="component" value="Unassembled WGS sequence"/>
</dbReference>
<dbReference type="EMBL" id="JGDJ01000116">
    <property type="protein sequence ID" value="EXZ30818.1"/>
    <property type="molecule type" value="Genomic_DNA"/>
</dbReference>